<dbReference type="SUPFAM" id="SSF56784">
    <property type="entry name" value="HAD-like"/>
    <property type="match status" value="1"/>
</dbReference>
<comment type="cofactor">
    <cofactor evidence="1">
        <name>Mg(2+)</name>
        <dbReference type="ChEBI" id="CHEBI:18420"/>
    </cofactor>
</comment>
<evidence type="ECO:0000256" key="2">
    <source>
        <dbReference type="ARBA" id="ARBA00022801"/>
    </source>
</evidence>
<gene>
    <name evidence="4" type="ORF">DSM112329_02614</name>
</gene>
<dbReference type="InterPro" id="IPR036412">
    <property type="entry name" value="HAD-like_sf"/>
</dbReference>
<dbReference type="EMBL" id="CP114014">
    <property type="protein sequence ID" value="XAY05756.1"/>
    <property type="molecule type" value="Genomic_DNA"/>
</dbReference>
<dbReference type="GO" id="GO:0044281">
    <property type="term" value="P:small molecule metabolic process"/>
    <property type="evidence" value="ECO:0007669"/>
    <property type="project" value="UniProtKB-ARBA"/>
</dbReference>
<evidence type="ECO:0000256" key="3">
    <source>
        <dbReference type="ARBA" id="ARBA00022842"/>
    </source>
</evidence>
<dbReference type="InterPro" id="IPR023214">
    <property type="entry name" value="HAD_sf"/>
</dbReference>
<proteinExistence type="predicted"/>
<keyword evidence="3" id="KW-0460">Magnesium</keyword>
<dbReference type="InterPro" id="IPR006439">
    <property type="entry name" value="HAD-SF_hydro_IA"/>
</dbReference>
<organism evidence="4">
    <name type="scientific">Paraconexibacter sp. AEG42_29</name>
    <dbReference type="NCBI Taxonomy" id="2997339"/>
    <lineage>
        <taxon>Bacteria</taxon>
        <taxon>Bacillati</taxon>
        <taxon>Actinomycetota</taxon>
        <taxon>Thermoleophilia</taxon>
        <taxon>Solirubrobacterales</taxon>
        <taxon>Paraconexibacteraceae</taxon>
        <taxon>Paraconexibacter</taxon>
    </lineage>
</organism>
<dbReference type="Gene3D" id="1.20.120.1600">
    <property type="match status" value="1"/>
</dbReference>
<dbReference type="AlphaFoldDB" id="A0AAU7AWP0"/>
<dbReference type="SFLD" id="SFLDG01129">
    <property type="entry name" value="C1.5:_HAD__Beta-PGM__Phosphata"/>
    <property type="match status" value="1"/>
</dbReference>
<dbReference type="RefSeq" id="WP_354702258.1">
    <property type="nucleotide sequence ID" value="NZ_CP114014.1"/>
</dbReference>
<sequence>MRIRGVVFDLDDTLTDHRGLEIEIWAEACASIVAAHPEVEPDLLTVRHRGNLERFYEDLLHRRFDLAAFQRARLTHALEPWGIAPSDELIDTYVRHKKRFEREVWAGPNAEAALRATRAAGLRIGVLTNGEEAGQRAKLAMLGLATAPDAFVTSEAAGAPKPSKVPFAAVASALGLDPGELAMVGDSVRNDIHGALDAGFAAAVLVRPLPDGLQELPAGALVADDAHAALAALGLTGANV</sequence>
<dbReference type="NCBIfam" id="TIGR01549">
    <property type="entry name" value="HAD-SF-IA-v1"/>
    <property type="match status" value="1"/>
</dbReference>
<dbReference type="Pfam" id="PF00702">
    <property type="entry name" value="Hydrolase"/>
    <property type="match status" value="1"/>
</dbReference>
<name>A0AAU7AWP0_9ACTN</name>
<protein>
    <submittedName>
        <fullName evidence="4">HAD-superfamily hydrolase</fullName>
    </submittedName>
</protein>
<evidence type="ECO:0000313" key="4">
    <source>
        <dbReference type="EMBL" id="XAY05756.1"/>
    </source>
</evidence>
<reference evidence="4" key="1">
    <citation type="submission" date="2022-12" db="EMBL/GenBank/DDBJ databases">
        <title>Paraconexibacter alkalitolerans sp. nov. and Baekduia alba sp. nov., isolated from soil and emended description of the genera Paraconexibacter (Chun et al., 2020) and Baekduia (An et al., 2020).</title>
        <authorList>
            <person name="Vieira S."/>
            <person name="Huber K.J."/>
            <person name="Geppert A."/>
            <person name="Wolf J."/>
            <person name="Neumann-Schaal M."/>
            <person name="Muesken M."/>
            <person name="Overmann J."/>
        </authorList>
    </citation>
    <scope>NUCLEOTIDE SEQUENCE</scope>
    <source>
        <strain evidence="4">AEG42_29</strain>
    </source>
</reference>
<dbReference type="PRINTS" id="PR00413">
    <property type="entry name" value="HADHALOGNASE"/>
</dbReference>
<keyword evidence="2 4" id="KW-0378">Hydrolase</keyword>
<dbReference type="GO" id="GO:0016787">
    <property type="term" value="F:hydrolase activity"/>
    <property type="evidence" value="ECO:0007669"/>
    <property type="project" value="UniProtKB-KW"/>
</dbReference>
<dbReference type="SFLD" id="SFLDS00003">
    <property type="entry name" value="Haloacid_Dehalogenase"/>
    <property type="match status" value="1"/>
</dbReference>
<dbReference type="KEGG" id="parq:DSM112329_02614"/>
<accession>A0AAU7AWP0</accession>
<evidence type="ECO:0000256" key="1">
    <source>
        <dbReference type="ARBA" id="ARBA00001946"/>
    </source>
</evidence>
<dbReference type="InterPro" id="IPR051400">
    <property type="entry name" value="HAD-like_hydrolase"/>
</dbReference>
<dbReference type="PANTHER" id="PTHR46470">
    <property type="entry name" value="N-ACYLNEURAMINATE-9-PHOSPHATASE"/>
    <property type="match status" value="1"/>
</dbReference>
<dbReference type="Gene3D" id="3.40.50.1000">
    <property type="entry name" value="HAD superfamily/HAD-like"/>
    <property type="match status" value="1"/>
</dbReference>